<organism evidence="2 3">
    <name type="scientific">Diabrotica balteata</name>
    <name type="common">Banded cucumber beetle</name>
    <dbReference type="NCBI Taxonomy" id="107213"/>
    <lineage>
        <taxon>Eukaryota</taxon>
        <taxon>Metazoa</taxon>
        <taxon>Ecdysozoa</taxon>
        <taxon>Arthropoda</taxon>
        <taxon>Hexapoda</taxon>
        <taxon>Insecta</taxon>
        <taxon>Pterygota</taxon>
        <taxon>Neoptera</taxon>
        <taxon>Endopterygota</taxon>
        <taxon>Coleoptera</taxon>
        <taxon>Polyphaga</taxon>
        <taxon>Cucujiformia</taxon>
        <taxon>Chrysomeloidea</taxon>
        <taxon>Chrysomelidae</taxon>
        <taxon>Galerucinae</taxon>
        <taxon>Diabroticina</taxon>
        <taxon>Diabroticites</taxon>
        <taxon>Diabrotica</taxon>
    </lineage>
</organism>
<dbReference type="EMBL" id="OU898284">
    <property type="protein sequence ID" value="CAG9840853.1"/>
    <property type="molecule type" value="Genomic_DNA"/>
</dbReference>
<feature type="region of interest" description="Disordered" evidence="1">
    <location>
        <begin position="403"/>
        <end position="427"/>
    </location>
</feature>
<dbReference type="OrthoDB" id="6762186at2759"/>
<accession>A0A9N9TCH7</accession>
<dbReference type="PANTHER" id="PTHR10773:SF19">
    <property type="match status" value="1"/>
</dbReference>
<dbReference type="PANTHER" id="PTHR10773">
    <property type="entry name" value="DNA-DIRECTED RNA POLYMERASES I, II, AND III SUBUNIT RPABC2"/>
    <property type="match status" value="1"/>
</dbReference>
<proteinExistence type="predicted"/>
<reference evidence="2" key="1">
    <citation type="submission" date="2022-01" db="EMBL/GenBank/DDBJ databases">
        <authorList>
            <person name="King R."/>
        </authorList>
    </citation>
    <scope>NUCLEOTIDE SEQUENCE</scope>
</reference>
<name>A0A9N9TCH7_DIABA</name>
<evidence type="ECO:0000313" key="2">
    <source>
        <dbReference type="EMBL" id="CAG9840853.1"/>
    </source>
</evidence>
<dbReference type="Proteomes" id="UP001153709">
    <property type="component" value="Chromosome 9"/>
</dbReference>
<evidence type="ECO:0000313" key="3">
    <source>
        <dbReference type="Proteomes" id="UP001153709"/>
    </source>
</evidence>
<evidence type="ECO:0000256" key="1">
    <source>
        <dbReference type="SAM" id="MobiDB-lite"/>
    </source>
</evidence>
<keyword evidence="3" id="KW-1185">Reference proteome</keyword>
<sequence>MCRDIRFSNETTENNYVDLTPIQINGNDIATETSGNTEESLTNIITHEESVGNVVDEGLDLEIIVQREEEYYCNFESRFLKLYIKFFLKLIAIHTNMSDLFIARSYKDIDIILNENTVEDIWDPDTEGNPSFIPENVYDKDPTFTPEDDDEDSSKANINLEKEKLEGIYNFSVINDMEIVAQENKEVPEKGTLGNDIITVSSRKRRRFAEPKNWKSNIIKQKRLALGRHILTETMKRFMPSKKRNRKVDPNFNKEVSRAYTLPNSENENVRVCLKFFCNTFSISKRISNDALKFKSPNGNYHGCAKRKGRQASNATPQARIREVLSFLLKFPKVPSHYCRQRSSRLYLAPDLTIEKMYDLYKEDAGEQAVKNNIFQKIFREHEPPLVIYRPKKDQCSLCNEAQKTKEMNTKKDEDKKAALDNKDYLQ</sequence>
<dbReference type="AlphaFoldDB" id="A0A9N9TCH7"/>
<gene>
    <name evidence="2" type="ORF">DIABBA_LOCUS13473</name>
</gene>
<protein>
    <submittedName>
        <fullName evidence="2">Uncharacterized protein</fullName>
    </submittedName>
</protein>